<evidence type="ECO:0000313" key="2">
    <source>
        <dbReference type="EMBL" id="ADQ16514.1"/>
    </source>
</evidence>
<name>E4RQ31_LEAB4</name>
<feature type="coiled-coil region" evidence="1">
    <location>
        <begin position="74"/>
        <end position="105"/>
    </location>
</feature>
<gene>
    <name evidence="2" type="ordered locus">Lbys_0754</name>
</gene>
<keyword evidence="3" id="KW-1185">Reference proteome</keyword>
<dbReference type="AlphaFoldDB" id="E4RQ31"/>
<proteinExistence type="predicted"/>
<reference key="1">
    <citation type="submission" date="2010-11" db="EMBL/GenBank/DDBJ databases">
        <title>The complete genome of Leadbetterella byssophila DSM 17132.</title>
        <authorList>
            <consortium name="US DOE Joint Genome Institute (JGI-PGF)"/>
            <person name="Lucas S."/>
            <person name="Copeland A."/>
            <person name="Lapidus A."/>
            <person name="Glavina del Rio T."/>
            <person name="Dalin E."/>
            <person name="Tice H."/>
            <person name="Bruce D."/>
            <person name="Goodwin L."/>
            <person name="Pitluck S."/>
            <person name="Kyrpides N."/>
            <person name="Mavromatis K."/>
            <person name="Ivanova N."/>
            <person name="Teshima H."/>
            <person name="Brettin T."/>
            <person name="Detter J.C."/>
            <person name="Han C."/>
            <person name="Tapia R."/>
            <person name="Land M."/>
            <person name="Hauser L."/>
            <person name="Markowitz V."/>
            <person name="Cheng J.-F."/>
            <person name="Hugenholtz P."/>
            <person name="Woyke T."/>
            <person name="Wu D."/>
            <person name="Tindall B."/>
            <person name="Pomrenke H.G."/>
            <person name="Brambilla E."/>
            <person name="Klenk H.-P."/>
            <person name="Eisen J.A."/>
        </authorList>
    </citation>
    <scope>NUCLEOTIDE SEQUENCE [LARGE SCALE GENOMIC DNA]</scope>
    <source>
        <strain>DSM 17132</strain>
    </source>
</reference>
<dbReference type="InterPro" id="IPR024623">
    <property type="entry name" value="YtxH"/>
</dbReference>
<evidence type="ECO:0000313" key="3">
    <source>
        <dbReference type="Proteomes" id="UP000007435"/>
    </source>
</evidence>
<dbReference type="Proteomes" id="UP000007435">
    <property type="component" value="Chromosome"/>
</dbReference>
<accession>E4RQ31</accession>
<dbReference type="Pfam" id="PF12732">
    <property type="entry name" value="YtxH"/>
    <property type="match status" value="1"/>
</dbReference>
<protein>
    <recommendedName>
        <fullName evidence="4">Gas vesicle protein</fullName>
    </recommendedName>
</protein>
<dbReference type="STRING" id="649349.Lbys_0754"/>
<dbReference type="KEGG" id="lby:Lbys_0754"/>
<dbReference type="RefSeq" id="WP_013407566.1">
    <property type="nucleotide sequence ID" value="NC_014655.1"/>
</dbReference>
<dbReference type="eggNOG" id="COG4980">
    <property type="taxonomic scope" value="Bacteria"/>
</dbReference>
<keyword evidence="1" id="KW-0175">Coiled coil</keyword>
<dbReference type="OrthoDB" id="598035at2"/>
<sequence>MNSQSKSLIAFLAGVAAGSAIGILFAPEKGEVTREKLTLSLGDYRDQLKNFIKDLRERGEEVALEYVGGDNSAKAEGKKVVNEARQKAEKLLEDVEDLMGQIKSRV</sequence>
<organism evidence="2 3">
    <name type="scientific">Leadbetterella byssophila (strain DSM 17132 / JCM 16389 / KACC 11308 / NBRC 106382 / 4M15)</name>
    <dbReference type="NCBI Taxonomy" id="649349"/>
    <lineage>
        <taxon>Bacteria</taxon>
        <taxon>Pseudomonadati</taxon>
        <taxon>Bacteroidota</taxon>
        <taxon>Cytophagia</taxon>
        <taxon>Cytophagales</taxon>
        <taxon>Leadbetterellaceae</taxon>
        <taxon>Leadbetterella</taxon>
    </lineage>
</organism>
<dbReference type="EMBL" id="CP002305">
    <property type="protein sequence ID" value="ADQ16514.1"/>
    <property type="molecule type" value="Genomic_DNA"/>
</dbReference>
<dbReference type="HOGENOM" id="CLU_105320_4_1_10"/>
<evidence type="ECO:0000256" key="1">
    <source>
        <dbReference type="SAM" id="Coils"/>
    </source>
</evidence>
<evidence type="ECO:0008006" key="4">
    <source>
        <dbReference type="Google" id="ProtNLM"/>
    </source>
</evidence>
<reference evidence="2 3" key="2">
    <citation type="journal article" date="2011" name="Stand. Genomic Sci.">
        <title>Complete genome sequence of Leadbetterella byssophila type strain (4M15).</title>
        <authorList>
            <person name="Abt B."/>
            <person name="Teshima H."/>
            <person name="Lucas S."/>
            <person name="Lapidus A."/>
            <person name="Del Rio T.G."/>
            <person name="Nolan M."/>
            <person name="Tice H."/>
            <person name="Cheng J.F."/>
            <person name="Pitluck S."/>
            <person name="Liolios K."/>
            <person name="Pagani I."/>
            <person name="Ivanova N."/>
            <person name="Mavromatis K."/>
            <person name="Pati A."/>
            <person name="Tapia R."/>
            <person name="Han C."/>
            <person name="Goodwin L."/>
            <person name="Chen A."/>
            <person name="Palaniappan K."/>
            <person name="Land M."/>
            <person name="Hauser L."/>
            <person name="Chang Y.J."/>
            <person name="Jeffries C.D."/>
            <person name="Rohde M."/>
            <person name="Goker M."/>
            <person name="Tindall B.J."/>
            <person name="Detter J.C."/>
            <person name="Woyke T."/>
            <person name="Bristow J."/>
            <person name="Eisen J.A."/>
            <person name="Markowitz V."/>
            <person name="Hugenholtz P."/>
            <person name="Klenk H.P."/>
            <person name="Kyrpides N.C."/>
        </authorList>
    </citation>
    <scope>NUCLEOTIDE SEQUENCE [LARGE SCALE GENOMIC DNA]</scope>
    <source>
        <strain evidence="3">DSM 17132 / JCM 16389 / KACC 11308 / NBRC 106382 / 4M15</strain>
    </source>
</reference>